<dbReference type="AlphaFoldDB" id="A0A9N7V0C4"/>
<feature type="non-terminal residue" evidence="2">
    <location>
        <position position="278"/>
    </location>
</feature>
<dbReference type="Proteomes" id="UP001153269">
    <property type="component" value="Unassembled WGS sequence"/>
</dbReference>
<feature type="region of interest" description="Disordered" evidence="1">
    <location>
        <begin position="1"/>
        <end position="160"/>
    </location>
</feature>
<sequence>QAEDQDLHEDSGEQVRRISHLRKSEENSDDGNDEDGDSGYEYSDSENSDPQEDMDDRDSDTLNSDEENSEEKNSDEENSDEENSDEENSEEENSDEENSDEENSHEENSDEENSDEENSHEENSEEENSHEENSEEEDSDEENSDEENSGDESSHDGGCDGLVMYTIKKAKVPPSVIDAHSLIKHLSEKAKQQIKHDKMFVTTFQNVEKIHKAVFKELLKKLGTAKEVLQFMEKQRVDSIFIDELRIQLMSPPPKKKGCFGRFVSSMGKLFRGRKGRT</sequence>
<gene>
    <name evidence="2" type="ORF">PLEPLA_LOCUS29440</name>
</gene>
<evidence type="ECO:0000313" key="2">
    <source>
        <dbReference type="EMBL" id="CAB1441690.1"/>
    </source>
</evidence>
<keyword evidence="3" id="KW-1185">Reference proteome</keyword>
<comment type="caution">
    <text evidence="2">The sequence shown here is derived from an EMBL/GenBank/DDBJ whole genome shotgun (WGS) entry which is preliminary data.</text>
</comment>
<evidence type="ECO:0000313" key="3">
    <source>
        <dbReference type="Proteomes" id="UP001153269"/>
    </source>
</evidence>
<organism evidence="2 3">
    <name type="scientific">Pleuronectes platessa</name>
    <name type="common">European plaice</name>
    <dbReference type="NCBI Taxonomy" id="8262"/>
    <lineage>
        <taxon>Eukaryota</taxon>
        <taxon>Metazoa</taxon>
        <taxon>Chordata</taxon>
        <taxon>Craniata</taxon>
        <taxon>Vertebrata</taxon>
        <taxon>Euteleostomi</taxon>
        <taxon>Actinopterygii</taxon>
        <taxon>Neopterygii</taxon>
        <taxon>Teleostei</taxon>
        <taxon>Neoteleostei</taxon>
        <taxon>Acanthomorphata</taxon>
        <taxon>Carangaria</taxon>
        <taxon>Pleuronectiformes</taxon>
        <taxon>Pleuronectoidei</taxon>
        <taxon>Pleuronectidae</taxon>
        <taxon>Pleuronectes</taxon>
    </lineage>
</organism>
<evidence type="ECO:0000256" key="1">
    <source>
        <dbReference type="SAM" id="MobiDB-lite"/>
    </source>
</evidence>
<dbReference type="EMBL" id="CADEAL010002682">
    <property type="protein sequence ID" value="CAB1441690.1"/>
    <property type="molecule type" value="Genomic_DNA"/>
</dbReference>
<feature type="compositionally biased region" description="Acidic residues" evidence="1">
    <location>
        <begin position="27"/>
        <end position="150"/>
    </location>
</feature>
<protein>
    <submittedName>
        <fullName evidence="2">Uncharacterized protein</fullName>
    </submittedName>
</protein>
<reference evidence="2" key="1">
    <citation type="submission" date="2020-03" db="EMBL/GenBank/DDBJ databases">
        <authorList>
            <person name="Weist P."/>
        </authorList>
    </citation>
    <scope>NUCLEOTIDE SEQUENCE</scope>
</reference>
<feature type="compositionally biased region" description="Basic and acidic residues" evidence="1">
    <location>
        <begin position="8"/>
        <end position="26"/>
    </location>
</feature>
<name>A0A9N7V0C4_PLEPL</name>
<accession>A0A9N7V0C4</accession>
<proteinExistence type="predicted"/>